<feature type="transmembrane region" description="Helical" evidence="1">
    <location>
        <begin position="94"/>
        <end position="117"/>
    </location>
</feature>
<sequence length="179" mass="21073">MKKRQEERKLKKRKRYLDRMYKFLTFSGITFLMCPLYLFILAEKQSDIENFRAIVGRSGVFFIVLGLILLVEIPYLKQISVSGRVARRNSTRKVIFDICPPIYTIVSPILLTDLAIFKDFPLFFYIFFSYGTFKIVYSIWLSILWGTTLFLDRIKDGEKRTTIIFMVIGTVISFIALFK</sequence>
<comment type="caution">
    <text evidence="2">The sequence shown here is derived from an EMBL/GenBank/DDBJ whole genome shotgun (WGS) entry which is preliminary data.</text>
</comment>
<feature type="transmembrane region" description="Helical" evidence="1">
    <location>
        <begin position="21"/>
        <end position="42"/>
    </location>
</feature>
<reference evidence="3" key="1">
    <citation type="journal article" date="2019" name="Int. J. Syst. Evol. Microbiol.">
        <title>The Global Catalogue of Microorganisms (GCM) 10K type strain sequencing project: providing services to taxonomists for standard genome sequencing and annotation.</title>
        <authorList>
            <consortium name="The Broad Institute Genomics Platform"/>
            <consortium name="The Broad Institute Genome Sequencing Center for Infectious Disease"/>
            <person name="Wu L."/>
            <person name="Ma J."/>
        </authorList>
    </citation>
    <scope>NUCLEOTIDE SEQUENCE [LARGE SCALE GENOMIC DNA]</scope>
    <source>
        <strain evidence="3">CGMCC 1.15942</strain>
    </source>
</reference>
<organism evidence="2 3">
    <name type="scientific">Enterococcus wangshanyuanii</name>
    <dbReference type="NCBI Taxonomy" id="2005703"/>
    <lineage>
        <taxon>Bacteria</taxon>
        <taxon>Bacillati</taxon>
        <taxon>Bacillota</taxon>
        <taxon>Bacilli</taxon>
        <taxon>Lactobacillales</taxon>
        <taxon>Enterococcaceae</taxon>
        <taxon>Enterococcus</taxon>
    </lineage>
</organism>
<name>A0ABQ1NQX6_9ENTE</name>
<keyword evidence="1" id="KW-0812">Transmembrane</keyword>
<proteinExistence type="predicted"/>
<evidence type="ECO:0008006" key="4">
    <source>
        <dbReference type="Google" id="ProtNLM"/>
    </source>
</evidence>
<keyword evidence="1" id="KW-1133">Transmembrane helix</keyword>
<feature type="transmembrane region" description="Helical" evidence="1">
    <location>
        <begin position="162"/>
        <end position="178"/>
    </location>
</feature>
<protein>
    <recommendedName>
        <fullName evidence="4">Yip1 domain-containing protein</fullName>
    </recommendedName>
</protein>
<accession>A0ABQ1NQX6</accession>
<evidence type="ECO:0000313" key="2">
    <source>
        <dbReference type="EMBL" id="GGC77851.1"/>
    </source>
</evidence>
<gene>
    <name evidence="2" type="ORF">GCM10011573_04370</name>
</gene>
<feature type="transmembrane region" description="Helical" evidence="1">
    <location>
        <begin position="123"/>
        <end position="150"/>
    </location>
</feature>
<dbReference type="Proteomes" id="UP000630615">
    <property type="component" value="Unassembled WGS sequence"/>
</dbReference>
<dbReference type="RefSeq" id="WP_088268358.1">
    <property type="nucleotide sequence ID" value="NZ_BMKI01000001.1"/>
</dbReference>
<dbReference type="EMBL" id="BMKI01000001">
    <property type="protein sequence ID" value="GGC77851.1"/>
    <property type="molecule type" value="Genomic_DNA"/>
</dbReference>
<evidence type="ECO:0000256" key="1">
    <source>
        <dbReference type="SAM" id="Phobius"/>
    </source>
</evidence>
<keyword evidence="3" id="KW-1185">Reference proteome</keyword>
<evidence type="ECO:0000313" key="3">
    <source>
        <dbReference type="Proteomes" id="UP000630615"/>
    </source>
</evidence>
<feature type="transmembrane region" description="Helical" evidence="1">
    <location>
        <begin position="54"/>
        <end position="73"/>
    </location>
</feature>
<keyword evidence="1" id="KW-0472">Membrane</keyword>